<dbReference type="Pfam" id="PF00171">
    <property type="entry name" value="Aldedh"/>
    <property type="match status" value="1"/>
</dbReference>
<dbReference type="Proteomes" id="UP001280121">
    <property type="component" value="Unassembled WGS sequence"/>
</dbReference>
<proteinExistence type="inferred from homology"/>
<feature type="active site" evidence="6">
    <location>
        <position position="211"/>
    </location>
</feature>
<dbReference type="GO" id="GO:0009414">
    <property type="term" value="P:response to water deprivation"/>
    <property type="evidence" value="ECO:0007669"/>
    <property type="project" value="UniProtKB-ARBA"/>
</dbReference>
<keyword evidence="7" id="KW-0472">Membrane</keyword>
<dbReference type="InterPro" id="IPR016163">
    <property type="entry name" value="Ald_DH_C"/>
</dbReference>
<evidence type="ECO:0000256" key="7">
    <source>
        <dbReference type="SAM" id="Phobius"/>
    </source>
</evidence>
<dbReference type="Gene3D" id="3.40.309.10">
    <property type="entry name" value="Aldehyde Dehydrogenase, Chain A, domain 2"/>
    <property type="match status" value="1"/>
</dbReference>
<evidence type="ECO:0000256" key="3">
    <source>
        <dbReference type="ARBA" id="ARBA00023027"/>
    </source>
</evidence>
<keyword evidence="2 5" id="KW-0560">Oxidoreductase</keyword>
<feature type="active site" evidence="6">
    <location>
        <position position="249"/>
    </location>
</feature>
<comment type="catalytic activity">
    <reaction evidence="4">
        <text>an aldehyde + NAD(+) + H2O = a carboxylate + NADH + 2 H(+)</text>
        <dbReference type="Rhea" id="RHEA:16185"/>
        <dbReference type="ChEBI" id="CHEBI:15377"/>
        <dbReference type="ChEBI" id="CHEBI:15378"/>
        <dbReference type="ChEBI" id="CHEBI:17478"/>
        <dbReference type="ChEBI" id="CHEBI:29067"/>
        <dbReference type="ChEBI" id="CHEBI:57540"/>
        <dbReference type="ChEBI" id="CHEBI:57945"/>
        <dbReference type="EC" id="1.2.1.3"/>
    </reaction>
</comment>
<dbReference type="InterPro" id="IPR015590">
    <property type="entry name" value="Aldehyde_DH_dom"/>
</dbReference>
<evidence type="ECO:0000313" key="10">
    <source>
        <dbReference type="Proteomes" id="UP001280121"/>
    </source>
</evidence>
<feature type="transmembrane region" description="Helical" evidence="7">
    <location>
        <begin position="499"/>
        <end position="518"/>
    </location>
</feature>
<dbReference type="AlphaFoldDB" id="A0AAE0CN20"/>
<keyword evidence="7" id="KW-0812">Transmembrane</keyword>
<dbReference type="EMBL" id="JANJYI010000003">
    <property type="protein sequence ID" value="KAK2657084.1"/>
    <property type="molecule type" value="Genomic_DNA"/>
</dbReference>
<dbReference type="InterPro" id="IPR016161">
    <property type="entry name" value="Ald_DH/histidinol_DH"/>
</dbReference>
<comment type="similarity">
    <text evidence="1 5">Belongs to the aldehyde dehydrogenase family.</text>
</comment>
<dbReference type="FunFam" id="3.40.309.10:FF:000003">
    <property type="entry name" value="Aldehyde dehydrogenase"/>
    <property type="match status" value="1"/>
</dbReference>
<evidence type="ECO:0000256" key="2">
    <source>
        <dbReference type="ARBA" id="ARBA00023002"/>
    </source>
</evidence>
<name>A0AAE0CN20_9ROSI</name>
<protein>
    <recommendedName>
        <fullName evidence="5">Aldehyde dehydrogenase</fullName>
    </recommendedName>
</protein>
<comment type="caution">
    <text evidence="9">The sequence shown here is derived from an EMBL/GenBank/DDBJ whole genome shotgun (WGS) entry which is preliminary data.</text>
</comment>
<sequence length="520" mass="58617">MGGELEASLVELRHTFTSGRTRSASWRKNQLRALLKLIHDKENNIFEALFQDLGKHQVESYRDEIGVIEKSATNALDCLDKWMAPTKRRLPLLFFPAKGEVISEPLGVVLVFGPWNFPISLALDPVIGAIAAGNTVMLKASELAPACASFLAETIPLYMDSKAVKVITGGVDVGEQLLQQKWDKIFFTGSPRVGRVVMSAAAKHLTPVALELGGKCPTIVDTLSSPSDIETMVKRVIGGKWGTCSGQACVGVDYILVEEKFAPTMIDILKKSIKNMYGDSPINSKYLCRIVNKNHFERLHKLLEDPLVAASIIHGGSLDKEKLIIEPTILLNPPLDAEIMTEEIFGPLLPIITLNHIQESIEFINSRPKPLTIYAFTKDETFMRQIVSETSSGSVTFNDTIVQVFITLYIYYCFIKLEFHFLYIKGNILERNQLKFSFVCLQFVCDVLPFGGVGQSGFGRYHGKYSFDTFSHEKAIMQRSFFIDLEHRYPPWDDFKLKFIRFAYKFDYFNLMLLLIGLKR</sequence>
<keyword evidence="7" id="KW-1133">Transmembrane helix</keyword>
<dbReference type="FunFam" id="3.40.605.10:FF:000004">
    <property type="entry name" value="Aldehyde dehydrogenase"/>
    <property type="match status" value="1"/>
</dbReference>
<dbReference type="InterPro" id="IPR012394">
    <property type="entry name" value="Aldehyde_DH_NAD(P)"/>
</dbReference>
<accession>A0AAE0CN20</accession>
<dbReference type="GO" id="GO:0005737">
    <property type="term" value="C:cytoplasm"/>
    <property type="evidence" value="ECO:0007669"/>
    <property type="project" value="TreeGrafter"/>
</dbReference>
<feature type="domain" description="Aldehyde dehydrogenase" evidence="8">
    <location>
        <begin position="16"/>
        <end position="402"/>
    </location>
</feature>
<evidence type="ECO:0000259" key="8">
    <source>
        <dbReference type="Pfam" id="PF00171"/>
    </source>
</evidence>
<feature type="transmembrane region" description="Helical" evidence="7">
    <location>
        <begin position="436"/>
        <end position="458"/>
    </location>
</feature>
<evidence type="ECO:0000256" key="6">
    <source>
        <dbReference type="PIRSR" id="PIRSR036492-1"/>
    </source>
</evidence>
<reference evidence="9" key="1">
    <citation type="journal article" date="2023" name="Plant J.">
        <title>Genome sequences and population genomics provide insights into the demographic history, inbreeding, and mutation load of two 'living fossil' tree species of Dipteronia.</title>
        <authorList>
            <person name="Feng Y."/>
            <person name="Comes H.P."/>
            <person name="Chen J."/>
            <person name="Zhu S."/>
            <person name="Lu R."/>
            <person name="Zhang X."/>
            <person name="Li P."/>
            <person name="Qiu J."/>
            <person name="Olsen K.M."/>
            <person name="Qiu Y."/>
        </authorList>
    </citation>
    <scope>NUCLEOTIDE SEQUENCE</scope>
    <source>
        <strain evidence="9">KIB01</strain>
    </source>
</reference>
<evidence type="ECO:0000256" key="5">
    <source>
        <dbReference type="PIRNR" id="PIRNR036492"/>
    </source>
</evidence>
<keyword evidence="10" id="KW-1185">Reference proteome</keyword>
<organism evidence="9 10">
    <name type="scientific">Dipteronia dyeriana</name>
    <dbReference type="NCBI Taxonomy" id="168575"/>
    <lineage>
        <taxon>Eukaryota</taxon>
        <taxon>Viridiplantae</taxon>
        <taxon>Streptophyta</taxon>
        <taxon>Embryophyta</taxon>
        <taxon>Tracheophyta</taxon>
        <taxon>Spermatophyta</taxon>
        <taxon>Magnoliopsida</taxon>
        <taxon>eudicotyledons</taxon>
        <taxon>Gunneridae</taxon>
        <taxon>Pentapetalae</taxon>
        <taxon>rosids</taxon>
        <taxon>malvids</taxon>
        <taxon>Sapindales</taxon>
        <taxon>Sapindaceae</taxon>
        <taxon>Hippocastanoideae</taxon>
        <taxon>Acereae</taxon>
        <taxon>Dipteronia</taxon>
    </lineage>
</organism>
<dbReference type="SUPFAM" id="SSF53720">
    <property type="entry name" value="ALDH-like"/>
    <property type="match status" value="1"/>
</dbReference>
<feature type="transmembrane region" description="Helical" evidence="7">
    <location>
        <begin position="401"/>
        <end position="424"/>
    </location>
</feature>
<dbReference type="PANTHER" id="PTHR43570">
    <property type="entry name" value="ALDEHYDE DEHYDROGENASE"/>
    <property type="match status" value="1"/>
</dbReference>
<gene>
    <name evidence="9" type="ORF">Ddye_010136</name>
</gene>
<dbReference type="GO" id="GO:0006081">
    <property type="term" value="P:aldehyde metabolic process"/>
    <property type="evidence" value="ECO:0007669"/>
    <property type="project" value="InterPro"/>
</dbReference>
<dbReference type="PANTHER" id="PTHR43570:SF17">
    <property type="entry name" value="ALDEHYDE DEHYDROGENASE FAMILY 3 MEMBER F1"/>
    <property type="match status" value="1"/>
</dbReference>
<evidence type="ECO:0000313" key="9">
    <source>
        <dbReference type="EMBL" id="KAK2657084.1"/>
    </source>
</evidence>
<evidence type="ECO:0000256" key="1">
    <source>
        <dbReference type="ARBA" id="ARBA00009986"/>
    </source>
</evidence>
<evidence type="ECO:0000256" key="4">
    <source>
        <dbReference type="ARBA" id="ARBA00049194"/>
    </source>
</evidence>
<dbReference type="GO" id="GO:0009737">
    <property type="term" value="P:response to abscisic acid"/>
    <property type="evidence" value="ECO:0007669"/>
    <property type="project" value="UniProtKB-ARBA"/>
</dbReference>
<dbReference type="GO" id="GO:0004029">
    <property type="term" value="F:aldehyde dehydrogenase (NAD+) activity"/>
    <property type="evidence" value="ECO:0007669"/>
    <property type="project" value="UniProtKB-EC"/>
</dbReference>
<keyword evidence="3" id="KW-0520">NAD</keyword>
<dbReference type="Gene3D" id="3.40.605.10">
    <property type="entry name" value="Aldehyde Dehydrogenase, Chain A, domain 1"/>
    <property type="match status" value="2"/>
</dbReference>
<dbReference type="InterPro" id="IPR016162">
    <property type="entry name" value="Ald_DH_N"/>
</dbReference>
<dbReference type="PIRSF" id="PIRSF036492">
    <property type="entry name" value="ALDH"/>
    <property type="match status" value="1"/>
</dbReference>